<proteinExistence type="predicted"/>
<keyword evidence="2" id="KW-1185">Reference proteome</keyword>
<reference evidence="1 2" key="1">
    <citation type="submission" date="2015-10" db="EMBL/GenBank/DDBJ databases">
        <title>Full genome of DAOMC 229536 Phialocephala scopiformis, a fungal endophyte of spruce producing the potent anti-insectan compound rugulosin.</title>
        <authorList>
            <consortium name="DOE Joint Genome Institute"/>
            <person name="Walker A.K."/>
            <person name="Frasz S.L."/>
            <person name="Seifert K.A."/>
            <person name="Miller J.D."/>
            <person name="Mondo S.J."/>
            <person name="Labutti K."/>
            <person name="Lipzen A."/>
            <person name="Dockter R."/>
            <person name="Kennedy M."/>
            <person name="Grigoriev I.V."/>
            <person name="Spatafora J.W."/>
        </authorList>
    </citation>
    <scope>NUCLEOTIDE SEQUENCE [LARGE SCALE GENOMIC DNA]</scope>
    <source>
        <strain evidence="1 2">CBS 120377</strain>
    </source>
</reference>
<dbReference type="AlphaFoldDB" id="A0A194X4I8"/>
<dbReference type="RefSeq" id="XP_018069450.1">
    <property type="nucleotide sequence ID" value="XM_018205229.1"/>
</dbReference>
<dbReference type="KEGG" id="psco:LY89DRAFT_129454"/>
<gene>
    <name evidence="1" type="ORF">LY89DRAFT_129454</name>
</gene>
<dbReference type="EMBL" id="KQ947419">
    <property type="protein sequence ID" value="KUJ15095.1"/>
    <property type="molecule type" value="Genomic_DNA"/>
</dbReference>
<protein>
    <submittedName>
        <fullName evidence="1">Uncharacterized protein</fullName>
    </submittedName>
</protein>
<dbReference type="Proteomes" id="UP000070700">
    <property type="component" value="Unassembled WGS sequence"/>
</dbReference>
<organism evidence="1 2">
    <name type="scientific">Mollisia scopiformis</name>
    <name type="common">Conifer needle endophyte fungus</name>
    <name type="synonym">Phialocephala scopiformis</name>
    <dbReference type="NCBI Taxonomy" id="149040"/>
    <lineage>
        <taxon>Eukaryota</taxon>
        <taxon>Fungi</taxon>
        <taxon>Dikarya</taxon>
        <taxon>Ascomycota</taxon>
        <taxon>Pezizomycotina</taxon>
        <taxon>Leotiomycetes</taxon>
        <taxon>Helotiales</taxon>
        <taxon>Mollisiaceae</taxon>
        <taxon>Mollisia</taxon>
    </lineage>
</organism>
<dbReference type="InParanoid" id="A0A194X4I8"/>
<sequence length="166" mass="18459">MGTSDPFIHHLDLCSKLKPKKQDDALSSHSLTYSPPFHPHHHSFAQKRAPDNSLRLHARNTFPTQTGLESHALLPHRTLVGVAVAFSVAALAHKSPALARLEQPRAMQPMQRAAATTTFGLVPTEPITTRSSRCFVRKARLLFRPREEEREEAFGGNTTVYPVIPV</sequence>
<name>A0A194X4I8_MOLSC</name>
<evidence type="ECO:0000313" key="2">
    <source>
        <dbReference type="Proteomes" id="UP000070700"/>
    </source>
</evidence>
<evidence type="ECO:0000313" key="1">
    <source>
        <dbReference type="EMBL" id="KUJ15095.1"/>
    </source>
</evidence>
<dbReference type="GeneID" id="28814955"/>
<accession>A0A194X4I8</accession>